<evidence type="ECO:0000256" key="6">
    <source>
        <dbReference type="SAM" id="MobiDB-lite"/>
    </source>
</evidence>
<dbReference type="AlphaFoldDB" id="A0A671FQW5"/>
<dbReference type="Pfam" id="PF17144">
    <property type="entry name" value="Ribosomal_L5e"/>
    <property type="match status" value="1"/>
</dbReference>
<feature type="compositionally biased region" description="Basic residues" evidence="6">
    <location>
        <begin position="136"/>
        <end position="147"/>
    </location>
</feature>
<evidence type="ECO:0000256" key="4">
    <source>
        <dbReference type="ARBA" id="ARBA00035197"/>
    </source>
</evidence>
<dbReference type="Proteomes" id="UP000472240">
    <property type="component" value="Chromosome 11"/>
</dbReference>
<evidence type="ECO:0000256" key="5">
    <source>
        <dbReference type="ARBA" id="ARBA00035352"/>
    </source>
</evidence>
<dbReference type="Gene3D" id="3.30.420.100">
    <property type="match status" value="2"/>
</dbReference>
<evidence type="ECO:0000256" key="2">
    <source>
        <dbReference type="ARBA" id="ARBA00022980"/>
    </source>
</evidence>
<dbReference type="GO" id="GO:0008097">
    <property type="term" value="F:5S rRNA binding"/>
    <property type="evidence" value="ECO:0007669"/>
    <property type="project" value="InterPro"/>
</dbReference>
<feature type="region of interest" description="Disordered" evidence="6">
    <location>
        <begin position="128"/>
        <end position="159"/>
    </location>
</feature>
<dbReference type="PANTHER" id="PTHR23410:SF12">
    <property type="entry name" value="LARGE RIBOSOMAL SUBUNIT PROTEIN UL18"/>
    <property type="match status" value="1"/>
</dbReference>
<proteinExistence type="inferred from homology"/>
<dbReference type="GO" id="GO:0003735">
    <property type="term" value="F:structural constituent of ribosome"/>
    <property type="evidence" value="ECO:0007669"/>
    <property type="project" value="InterPro"/>
</dbReference>
<name>A0A671FQW5_RHIFE</name>
<reference evidence="8" key="3">
    <citation type="submission" date="2018-12" db="EMBL/GenBank/DDBJ databases">
        <title>G10K-VGP greater horseshoe bat female genome, primary haplotype.</title>
        <authorList>
            <person name="Teeling E."/>
            <person name="Myers G."/>
            <person name="Vernes S."/>
            <person name="Pippel M."/>
            <person name="Winkler S."/>
            <person name="Fedrigo O."/>
            <person name="Rhie A."/>
            <person name="Koren S."/>
            <person name="Phillippy A."/>
            <person name="Lewin H."/>
            <person name="Damas J."/>
            <person name="Howe K."/>
            <person name="Mountcastle J."/>
            <person name="Jarvis E.D."/>
        </authorList>
    </citation>
    <scope>NUCLEOTIDE SEQUENCE [LARGE SCALE GENOMIC DNA]</scope>
</reference>
<keyword evidence="2" id="KW-0689">Ribosomal protein</keyword>
<dbReference type="GO" id="GO:0000027">
    <property type="term" value="P:ribosomal large subunit assembly"/>
    <property type="evidence" value="ECO:0007669"/>
    <property type="project" value="TreeGrafter"/>
</dbReference>
<dbReference type="PRINTS" id="PR00058">
    <property type="entry name" value="RIBOSOMALL5"/>
</dbReference>
<dbReference type="InterPro" id="IPR005485">
    <property type="entry name" value="Rbsml_uL18_euk_arch"/>
</dbReference>
<organism evidence="7 8">
    <name type="scientific">Rhinolophus ferrumequinum</name>
    <name type="common">Greater horseshoe bat</name>
    <dbReference type="NCBI Taxonomy" id="59479"/>
    <lineage>
        <taxon>Eukaryota</taxon>
        <taxon>Metazoa</taxon>
        <taxon>Chordata</taxon>
        <taxon>Craniata</taxon>
        <taxon>Vertebrata</taxon>
        <taxon>Euteleostomi</taxon>
        <taxon>Mammalia</taxon>
        <taxon>Eutheria</taxon>
        <taxon>Laurasiatheria</taxon>
        <taxon>Chiroptera</taxon>
        <taxon>Yinpterochiroptera</taxon>
        <taxon>Rhinolophoidea</taxon>
        <taxon>Rhinolophidae</taxon>
        <taxon>Rhinolophinae</taxon>
        <taxon>Rhinolophus</taxon>
    </lineage>
</organism>
<dbReference type="GO" id="GO:0006412">
    <property type="term" value="P:translation"/>
    <property type="evidence" value="ECO:0007669"/>
    <property type="project" value="InterPro"/>
</dbReference>
<protein>
    <recommendedName>
        <fullName evidence="4">Large ribosomal subunit protein uL18</fullName>
    </recommendedName>
    <alternativeName>
        <fullName evidence="5">60S ribosomal protein L5</fullName>
    </alternativeName>
</protein>
<reference evidence="7 8" key="1">
    <citation type="journal article" date="2015" name="Annu Rev Anim Biosci">
        <title>The Genome 10K Project: a way forward.</title>
        <authorList>
            <person name="Koepfli K.P."/>
            <person name="Paten B."/>
            <person name="O'Brien S.J."/>
            <person name="Koepfli K.P."/>
            <person name="Paten B."/>
            <person name="Antunes A."/>
            <person name="Belov K."/>
            <person name="Bustamante C."/>
            <person name="Castoe T.A."/>
            <person name="Clawson H."/>
            <person name="Crawford A.J."/>
            <person name="Diekhans M."/>
            <person name="Distel D."/>
            <person name="Durbin R."/>
            <person name="Earl D."/>
            <person name="Fujita M.K."/>
            <person name="Gamble T."/>
            <person name="Georges A."/>
            <person name="Gemmell N."/>
            <person name="Gilbert M.T."/>
            <person name="Graves J.M."/>
            <person name="Green R.E."/>
            <person name="Hickey G."/>
            <person name="Jarvis E.D."/>
            <person name="Johnson W."/>
            <person name="Komissarov A."/>
            <person name="Korf I."/>
            <person name="Kuhn R."/>
            <person name="Larkin D.M."/>
            <person name="Lewin H."/>
            <person name="Lopez J.V."/>
            <person name="Ma J."/>
            <person name="Marques-Bonet T."/>
            <person name="Miller W."/>
            <person name="Murphy R."/>
            <person name="Pevzner P."/>
            <person name="Shapiro B."/>
            <person name="Steiner C."/>
            <person name="Tamazian G."/>
            <person name="Venkatesh B."/>
            <person name="Wang J."/>
            <person name="Wayne R."/>
            <person name="Wiley E."/>
            <person name="Yang H."/>
            <person name="Zhang G."/>
            <person name="Haussler D."/>
            <person name="Ryder O."/>
            <person name="O'Brien S.J."/>
        </authorList>
    </citation>
    <scope>NUCLEOTIDE SEQUENCE</scope>
</reference>
<dbReference type="InParanoid" id="A0A671FQW5"/>
<dbReference type="OMA" id="CAACAHE"/>
<dbReference type="Ensembl" id="ENSRFET00010030542.1">
    <property type="protein sequence ID" value="ENSRFEP00010028138.1"/>
    <property type="gene ID" value="ENSRFEG00010018702.1"/>
</dbReference>
<dbReference type="PANTHER" id="PTHR23410">
    <property type="entry name" value="RIBOSOMAL PROTEIN L5-RELATED"/>
    <property type="match status" value="1"/>
</dbReference>
<dbReference type="GO" id="GO:0022625">
    <property type="term" value="C:cytosolic large ribosomal subunit"/>
    <property type="evidence" value="ECO:0007669"/>
    <property type="project" value="TreeGrafter"/>
</dbReference>
<keyword evidence="8" id="KW-1185">Reference proteome</keyword>
<dbReference type="SUPFAM" id="SSF53137">
    <property type="entry name" value="Translational machinery components"/>
    <property type="match status" value="1"/>
</dbReference>
<evidence type="ECO:0000256" key="3">
    <source>
        <dbReference type="ARBA" id="ARBA00023274"/>
    </source>
</evidence>
<evidence type="ECO:0000256" key="1">
    <source>
        <dbReference type="ARBA" id="ARBA00007116"/>
    </source>
</evidence>
<dbReference type="InterPro" id="IPR057268">
    <property type="entry name" value="Ribosomal_L18"/>
</dbReference>
<reference evidence="7" key="5">
    <citation type="submission" date="2025-09" db="UniProtKB">
        <authorList>
            <consortium name="Ensembl"/>
        </authorList>
    </citation>
    <scope>IDENTIFICATION</scope>
</reference>
<dbReference type="CDD" id="cd00432">
    <property type="entry name" value="Ribosomal_L18_L5e"/>
    <property type="match status" value="1"/>
</dbReference>
<reference evidence="7 8" key="2">
    <citation type="journal article" date="2018" name="Annu Rev Anim Biosci">
        <title>Bat Biology, Genomes, and the Bat1K Project: To Generate Chromosome-Level Genomes for All Living Bat Species.</title>
        <authorList>
            <person name="Teeling E.C."/>
            <person name="Vernes S.C."/>
            <person name="Davalos L.M."/>
            <person name="Ray D.A."/>
            <person name="Gilbert M.T.P."/>
            <person name="Myers E."/>
        </authorList>
    </citation>
    <scope>NUCLEOTIDE SEQUENCE</scope>
</reference>
<reference evidence="7" key="4">
    <citation type="submission" date="2025-08" db="UniProtKB">
        <authorList>
            <consortium name="Ensembl"/>
        </authorList>
    </citation>
    <scope>IDENTIFICATION</scope>
</reference>
<sequence>MHPHMYTGFAKVGKSKAYFKIYQGKLRRQQEGKTDYYAQKRLVIQDKNKHNTLKYRMIVHVTNRDIICQTAYARTEDVIVCAACFHEFPKYGVKVGLTNSAAAYCTGLLLAYMMEDMDKKAHAAIQENPVYEKKPKKEVKKKRRNHPKMSLAQKKDQVAQKKASFLRAQEWAAES</sequence>
<keyword evidence="3" id="KW-0687">Ribonucleoprotein</keyword>
<evidence type="ECO:0000313" key="8">
    <source>
        <dbReference type="Proteomes" id="UP000472240"/>
    </source>
</evidence>
<evidence type="ECO:0000313" key="7">
    <source>
        <dbReference type="Ensembl" id="ENSRFEP00010028138.1"/>
    </source>
</evidence>
<accession>A0A671FQW5</accession>
<comment type="similarity">
    <text evidence="1">Belongs to the universal ribosomal protein uL18 family.</text>
</comment>
<dbReference type="GeneTree" id="ENSGT00950000183210"/>